<evidence type="ECO:0000313" key="2">
    <source>
        <dbReference type="EMBL" id="QGR05195.1"/>
    </source>
</evidence>
<protein>
    <submittedName>
        <fullName evidence="2">Uncharacterized protein</fullName>
    </submittedName>
</protein>
<reference evidence="3" key="1">
    <citation type="submission" date="2017-11" db="EMBL/GenBank/DDBJ databases">
        <title>Genome sequence of Pantoea sp. MSR2.</title>
        <authorList>
            <person name="Nascimento F.X."/>
        </authorList>
    </citation>
    <scope>NUCLEOTIDE SEQUENCE [LARGE SCALE GENOMIC DNA]</scope>
    <source>
        <strain evidence="3">MSR2</strain>
    </source>
</reference>
<evidence type="ECO:0000313" key="3">
    <source>
        <dbReference type="Proteomes" id="UP000424872"/>
    </source>
</evidence>
<dbReference type="EMBL" id="CP024636">
    <property type="protein sequence ID" value="QGR05195.1"/>
    <property type="molecule type" value="Genomic_DNA"/>
</dbReference>
<dbReference type="Proteomes" id="UP000424872">
    <property type="component" value="Chromosome"/>
</dbReference>
<keyword evidence="1" id="KW-0732">Signal</keyword>
<dbReference type="KEGG" id="ppho:CTZ24_01770"/>
<name>A0AAP9H231_9GAMM</name>
<dbReference type="AlphaFoldDB" id="A0AAP9H231"/>
<evidence type="ECO:0000256" key="1">
    <source>
        <dbReference type="SAM" id="SignalP"/>
    </source>
</evidence>
<gene>
    <name evidence="2" type="ORF">CTZ24_01770</name>
</gene>
<sequence length="534" mass="57171">MTLSRRRLLNWIVPSTLLALFSNRSSASNSSDVRINHPPLPATAAPDTLRTEIGKENGFELVGGFFTGEGKQVAGSGTTSVFDRVKQRGQFDIVQGVSDPKGIAGLTFGGPDNRGALIIDERGRLQTYATKEGKPTAARVAIPFSEPYGQGIAGWNGSILRLPFSGAEDDTLHSSLIFLPKADGSADMYIAGPGQYTDYGTPYAGSGVVAPRALTDKDLIAPLRKGNVQSTTWLSQPSWVTLFTLKTGVRNSGPNFTGFFISGGTLAESIYTYLIQCNDIFVSSLNAATVKHVLRITNLRDPSDYRHDTANLTQFGYVYNTSDNTLTVYAKIAARNEGATFIPLRYAEAGNSGEEKVVLHQAGDGPLNREPEGIVYVEEENSLTSNTYIPLNDGRVVKTSGAVIRISDSIAAATRSPVQDAFKQNDDFSAVNRGYAQSGKLTATKEATGKYKIIGTSIVTKKSLWKISNPVIAGGAGIQNLAATIESDSYNTIVIGVRALKYTLNGSEGTITAALGDYTDIPADSWVDIHTTLQ</sequence>
<proteinExistence type="predicted"/>
<accession>A0AAP9H231</accession>
<organism evidence="2 3">
    <name type="scientific">Pantoea phytobeneficialis</name>
    <dbReference type="NCBI Taxonomy" id="2052056"/>
    <lineage>
        <taxon>Bacteria</taxon>
        <taxon>Pseudomonadati</taxon>
        <taxon>Pseudomonadota</taxon>
        <taxon>Gammaproteobacteria</taxon>
        <taxon>Enterobacterales</taxon>
        <taxon>Erwiniaceae</taxon>
        <taxon>Pantoea</taxon>
    </lineage>
</organism>
<feature type="chain" id="PRO_5043019976" evidence="1">
    <location>
        <begin position="28"/>
        <end position="534"/>
    </location>
</feature>
<feature type="signal peptide" evidence="1">
    <location>
        <begin position="1"/>
        <end position="27"/>
    </location>
</feature>